<evidence type="ECO:0000313" key="2">
    <source>
        <dbReference type="Proteomes" id="UP001601303"/>
    </source>
</evidence>
<gene>
    <name evidence="1" type="ORF">ACFYNQ_19960</name>
</gene>
<sequence>MNVAVLVLAAVLVAMACVKADRIRAWRAGINPSAPEVPDGSFVLARVVLLTMAGFGVYTAIQGFGVSDDLSWSGGELTSAVRGATDDLDGFPYQVDQSDTPLYFDDFASLIEDKVTENGGSDAPETGVTADPSDTDTLAEAHLTITATGTDKTFCAHVLRTRSKKDDYIPPGAAGGDGTLVFSGYRLRVTSREGAC</sequence>
<dbReference type="RefSeq" id="WP_388107587.1">
    <property type="nucleotide sequence ID" value="NZ_JBIAHM010000006.1"/>
</dbReference>
<accession>A0ABW6M6E3</accession>
<comment type="caution">
    <text evidence="1">The sequence shown here is derived from an EMBL/GenBank/DDBJ whole genome shotgun (WGS) entry which is preliminary data.</text>
</comment>
<evidence type="ECO:0000313" key="1">
    <source>
        <dbReference type="EMBL" id="MFE9600832.1"/>
    </source>
</evidence>
<name>A0ABW6M6E3_9ACTN</name>
<dbReference type="Proteomes" id="UP001601303">
    <property type="component" value="Unassembled WGS sequence"/>
</dbReference>
<reference evidence="1 2" key="1">
    <citation type="submission" date="2024-10" db="EMBL/GenBank/DDBJ databases">
        <title>The Natural Products Discovery Center: Release of the First 8490 Sequenced Strains for Exploring Actinobacteria Biosynthetic Diversity.</title>
        <authorList>
            <person name="Kalkreuter E."/>
            <person name="Kautsar S.A."/>
            <person name="Yang D."/>
            <person name="Bader C.D."/>
            <person name="Teijaro C.N."/>
            <person name="Fluegel L."/>
            <person name="Davis C.M."/>
            <person name="Simpson J.R."/>
            <person name="Lauterbach L."/>
            <person name="Steele A.D."/>
            <person name="Gui C."/>
            <person name="Meng S."/>
            <person name="Li G."/>
            <person name="Viehrig K."/>
            <person name="Ye F."/>
            <person name="Su P."/>
            <person name="Kiefer A.F."/>
            <person name="Nichols A."/>
            <person name="Cepeda A.J."/>
            <person name="Yan W."/>
            <person name="Fan B."/>
            <person name="Jiang Y."/>
            <person name="Adhikari A."/>
            <person name="Zheng C.-J."/>
            <person name="Schuster L."/>
            <person name="Cowan T.M."/>
            <person name="Smanski M.J."/>
            <person name="Chevrette M.G."/>
            <person name="De Carvalho L.P.S."/>
            <person name="Shen B."/>
        </authorList>
    </citation>
    <scope>NUCLEOTIDE SEQUENCE [LARGE SCALE GENOMIC DNA]</scope>
    <source>
        <strain evidence="1 2">NPDC006488</strain>
    </source>
</reference>
<dbReference type="EMBL" id="JBIAHM010000006">
    <property type="protein sequence ID" value="MFE9600832.1"/>
    <property type="molecule type" value="Genomic_DNA"/>
</dbReference>
<keyword evidence="2" id="KW-1185">Reference proteome</keyword>
<protein>
    <submittedName>
        <fullName evidence="1">Uncharacterized protein</fullName>
    </submittedName>
</protein>
<organism evidence="1 2">
    <name type="scientific">Streptomyces hokutonensis</name>
    <dbReference type="NCBI Taxonomy" id="1306990"/>
    <lineage>
        <taxon>Bacteria</taxon>
        <taxon>Bacillati</taxon>
        <taxon>Actinomycetota</taxon>
        <taxon>Actinomycetes</taxon>
        <taxon>Kitasatosporales</taxon>
        <taxon>Streptomycetaceae</taxon>
        <taxon>Streptomyces</taxon>
    </lineage>
</organism>
<proteinExistence type="predicted"/>